<dbReference type="PANTHER" id="PTHR12496">
    <property type="entry name" value="CGI-41 METHYLTRANSFERASE"/>
    <property type="match status" value="1"/>
</dbReference>
<proteinExistence type="predicted"/>
<comment type="caution">
    <text evidence="2">The sequence shown here is derived from an EMBL/GenBank/DDBJ whole genome shotgun (WGS) entry which is preliminary data.</text>
</comment>
<dbReference type="EMBL" id="CAXKWB010013842">
    <property type="protein sequence ID" value="CAL4108736.1"/>
    <property type="molecule type" value="Genomic_DNA"/>
</dbReference>
<dbReference type="InterPro" id="IPR052220">
    <property type="entry name" value="METTL25"/>
</dbReference>
<dbReference type="InterPro" id="IPR025714">
    <property type="entry name" value="Methyltranfer_dom"/>
</dbReference>
<evidence type="ECO:0000259" key="1">
    <source>
        <dbReference type="Pfam" id="PF13679"/>
    </source>
</evidence>
<reference evidence="2 3" key="1">
    <citation type="submission" date="2024-05" db="EMBL/GenBank/DDBJ databases">
        <authorList>
            <person name="Wallberg A."/>
        </authorList>
    </citation>
    <scope>NUCLEOTIDE SEQUENCE [LARGE SCALE GENOMIC DNA]</scope>
</reference>
<evidence type="ECO:0000313" key="3">
    <source>
        <dbReference type="Proteomes" id="UP001497623"/>
    </source>
</evidence>
<gene>
    <name evidence="2" type="ORF">MNOR_LOCUS18967</name>
</gene>
<protein>
    <recommendedName>
        <fullName evidence="1">Methyltransferase domain-containing protein</fullName>
    </recommendedName>
</protein>
<feature type="domain" description="Methyltransferase" evidence="1">
    <location>
        <begin position="116"/>
        <end position="185"/>
    </location>
</feature>
<dbReference type="Proteomes" id="UP001497623">
    <property type="component" value="Unassembled WGS sequence"/>
</dbReference>
<accession>A0AAV2QZS9</accession>
<evidence type="ECO:0000313" key="2">
    <source>
        <dbReference type="EMBL" id="CAL4108736.1"/>
    </source>
</evidence>
<dbReference type="PANTHER" id="PTHR12496:SF0">
    <property type="entry name" value="METHYLTRANSFERASE DOMAIN-CONTAINING PROTEIN"/>
    <property type="match status" value="1"/>
</dbReference>
<organism evidence="2 3">
    <name type="scientific">Meganyctiphanes norvegica</name>
    <name type="common">Northern krill</name>
    <name type="synonym">Thysanopoda norvegica</name>
    <dbReference type="NCBI Taxonomy" id="48144"/>
    <lineage>
        <taxon>Eukaryota</taxon>
        <taxon>Metazoa</taxon>
        <taxon>Ecdysozoa</taxon>
        <taxon>Arthropoda</taxon>
        <taxon>Crustacea</taxon>
        <taxon>Multicrustacea</taxon>
        <taxon>Malacostraca</taxon>
        <taxon>Eumalacostraca</taxon>
        <taxon>Eucarida</taxon>
        <taxon>Euphausiacea</taxon>
        <taxon>Euphausiidae</taxon>
        <taxon>Meganyctiphanes</taxon>
    </lineage>
</organism>
<dbReference type="AlphaFoldDB" id="A0AAV2QZS9"/>
<sequence>MMDIEHQLKSTLELLESVKWLYDFPVTQLFSSGVLDLIPSEWKEVLSSLSLDELNGLPQCQAKEHWPKSLQHFLSQCKVLSLFEFITLQNEPMVQKIENLPEVPLPGELLKGMSAKKKHEVCRLTALVKASAPQCQHVLDFGSGKGYIDTALHTAFGLNVLGAESEAGRVSGAEERQATLLAKHCQGVIIQCLHQNWNLNYEIVHEIQTYLNMYIWGTLWKTQKCMNQIYRDIIKNGLISPLRLFRNCDFIGECHHQCYFHHHHHYQHHHHHHYHHHHHHHHYLHNHLHTFALSGSIKKKG</sequence>
<keyword evidence="3" id="KW-1185">Reference proteome</keyword>
<name>A0AAV2QZS9_MEGNR</name>
<dbReference type="Pfam" id="PF13679">
    <property type="entry name" value="Methyltransf_32"/>
    <property type="match status" value="1"/>
</dbReference>